<evidence type="ECO:0000313" key="9">
    <source>
        <dbReference type="Proteomes" id="UP000050934"/>
    </source>
</evidence>
<comment type="function">
    <text evidence="5">Methylates the class 1 translation termination release factors RF1/PrfA and RF2/PrfB on the glutamine residue of the universally conserved GGQ motif.</text>
</comment>
<dbReference type="AlphaFoldDB" id="A0A0R2I2M8"/>
<evidence type="ECO:0000313" key="8">
    <source>
        <dbReference type="EMBL" id="KRN59458.1"/>
    </source>
</evidence>
<dbReference type="PANTHER" id="PTHR18895">
    <property type="entry name" value="HEMK METHYLTRANSFERASE"/>
    <property type="match status" value="1"/>
</dbReference>
<dbReference type="PROSITE" id="PS00092">
    <property type="entry name" value="N6_MTASE"/>
    <property type="match status" value="1"/>
</dbReference>
<keyword evidence="1 5" id="KW-0489">Methyltransferase</keyword>
<dbReference type="Proteomes" id="UP000050934">
    <property type="component" value="Unassembled WGS sequence"/>
</dbReference>
<dbReference type="RefSeq" id="WP_057739576.1">
    <property type="nucleotide sequence ID" value="NZ_JQBW01000004.1"/>
</dbReference>
<dbReference type="InterPro" id="IPR019874">
    <property type="entry name" value="RF_methyltr_PrmC"/>
</dbReference>
<dbReference type="Gene3D" id="3.40.50.150">
    <property type="entry name" value="Vaccinia Virus protein VP39"/>
    <property type="match status" value="1"/>
</dbReference>
<dbReference type="OrthoDB" id="9800643at2"/>
<dbReference type="InterPro" id="IPR007848">
    <property type="entry name" value="Small_mtfrase_dom"/>
</dbReference>
<dbReference type="InterPro" id="IPR029063">
    <property type="entry name" value="SAM-dependent_MTases_sf"/>
</dbReference>
<dbReference type="EC" id="2.1.1.297" evidence="5"/>
<dbReference type="NCBIfam" id="TIGR03534">
    <property type="entry name" value="RF_mod_PrmC"/>
    <property type="match status" value="1"/>
</dbReference>
<dbReference type="InterPro" id="IPR002052">
    <property type="entry name" value="DNA_methylase_N6_adenine_CS"/>
</dbReference>
<sequence>MNNWNYLQAQRWAVDYLKSRGKDPYAPEFLLKMLHDWDTTTLLMHHRDPMPADEQKRFCRAIKRVAEDEPVQYIVGKAPFFNRTFVISPDVLIPEPETEDLVEWVLKDMPKDQPLKVLDLGTGSGVIGITLKLERPNWQVMLSDISADALRVAQANQRLHGTNLPVQESDLFSALEDEKFDVIVTNPPYVSPSAVDQMDQSVLKYEPPLALFASENGLGFYHRLFAEAARHLTPNGRLFGETGYDQEETIQELLKRLNPQAEIETRHDEADKMRMIQAWNFR</sequence>
<comment type="catalytic activity">
    <reaction evidence="4 5">
        <text>L-glutaminyl-[peptide chain release factor] + S-adenosyl-L-methionine = N(5)-methyl-L-glutaminyl-[peptide chain release factor] + S-adenosyl-L-homocysteine + H(+)</text>
        <dbReference type="Rhea" id="RHEA:42896"/>
        <dbReference type="Rhea" id="RHEA-COMP:10271"/>
        <dbReference type="Rhea" id="RHEA-COMP:10272"/>
        <dbReference type="ChEBI" id="CHEBI:15378"/>
        <dbReference type="ChEBI" id="CHEBI:30011"/>
        <dbReference type="ChEBI" id="CHEBI:57856"/>
        <dbReference type="ChEBI" id="CHEBI:59789"/>
        <dbReference type="ChEBI" id="CHEBI:61891"/>
        <dbReference type="EC" id="2.1.1.297"/>
    </reaction>
</comment>
<feature type="binding site" evidence="5">
    <location>
        <begin position="186"/>
        <end position="189"/>
    </location>
    <ligand>
        <name>substrate</name>
    </ligand>
</feature>
<name>A0A0R2I2M8_9LACO</name>
<feature type="binding site" evidence="5">
    <location>
        <begin position="121"/>
        <end position="125"/>
    </location>
    <ligand>
        <name>S-adenosyl-L-methionine</name>
        <dbReference type="ChEBI" id="CHEBI:59789"/>
    </ligand>
</feature>
<dbReference type="Pfam" id="PF17827">
    <property type="entry name" value="PrmC_N"/>
    <property type="match status" value="1"/>
</dbReference>
<comment type="caution">
    <text evidence="5">Lacks conserved residue(s) required for the propagation of feature annotation.</text>
</comment>
<evidence type="ECO:0000256" key="1">
    <source>
        <dbReference type="ARBA" id="ARBA00022603"/>
    </source>
</evidence>
<gene>
    <name evidence="5" type="primary">prmC</name>
    <name evidence="8" type="ORF">IV45_GL001201</name>
</gene>
<dbReference type="CDD" id="cd02440">
    <property type="entry name" value="AdoMet_MTases"/>
    <property type="match status" value="1"/>
</dbReference>
<dbReference type="GO" id="GO:0032259">
    <property type="term" value="P:methylation"/>
    <property type="evidence" value="ECO:0007669"/>
    <property type="project" value="UniProtKB-KW"/>
</dbReference>
<evidence type="ECO:0000259" key="6">
    <source>
        <dbReference type="Pfam" id="PF05175"/>
    </source>
</evidence>
<dbReference type="PANTHER" id="PTHR18895:SF74">
    <property type="entry name" value="MTRF1L RELEASE FACTOR GLUTAMINE METHYLTRANSFERASE"/>
    <property type="match status" value="1"/>
</dbReference>
<dbReference type="STRING" id="396268.IV45_GL001201"/>
<feature type="domain" description="Release factor glutamine methyltransferase N-terminal" evidence="7">
    <location>
        <begin position="8"/>
        <end position="76"/>
    </location>
</feature>
<dbReference type="EMBL" id="JQBW01000004">
    <property type="protein sequence ID" value="KRN59458.1"/>
    <property type="molecule type" value="Genomic_DNA"/>
</dbReference>
<dbReference type="PATRIC" id="fig|396268.3.peg.1213"/>
<dbReference type="GO" id="GO:0003676">
    <property type="term" value="F:nucleic acid binding"/>
    <property type="evidence" value="ECO:0007669"/>
    <property type="project" value="InterPro"/>
</dbReference>
<dbReference type="Gene3D" id="1.10.8.10">
    <property type="entry name" value="DNA helicase RuvA subunit, C-terminal domain"/>
    <property type="match status" value="1"/>
</dbReference>
<dbReference type="Pfam" id="PF05175">
    <property type="entry name" value="MTS"/>
    <property type="match status" value="1"/>
</dbReference>
<dbReference type="InterPro" id="IPR040758">
    <property type="entry name" value="PrmC_N"/>
</dbReference>
<protein>
    <recommendedName>
        <fullName evidence="5">Release factor glutamine methyltransferase</fullName>
        <shortName evidence="5">RF MTase</shortName>
        <ecNumber evidence="5">2.1.1.297</ecNumber>
    </recommendedName>
    <alternativeName>
        <fullName evidence="5">N5-glutamine methyltransferase PrmC</fullName>
    </alternativeName>
    <alternativeName>
        <fullName evidence="5">Protein-(glutamine-N5) MTase PrmC</fullName>
    </alternativeName>
    <alternativeName>
        <fullName evidence="5">Protein-glutamine N-methyltransferase PrmC</fullName>
    </alternativeName>
</protein>
<proteinExistence type="inferred from homology"/>
<evidence type="ECO:0000259" key="7">
    <source>
        <dbReference type="Pfam" id="PF17827"/>
    </source>
</evidence>
<dbReference type="InterPro" id="IPR050320">
    <property type="entry name" value="N5-glutamine_MTase"/>
</dbReference>
<evidence type="ECO:0000256" key="4">
    <source>
        <dbReference type="ARBA" id="ARBA00048391"/>
    </source>
</evidence>
<feature type="binding site" evidence="5">
    <location>
        <position position="186"/>
    </location>
    <ligand>
        <name>S-adenosyl-L-methionine</name>
        <dbReference type="ChEBI" id="CHEBI:59789"/>
    </ligand>
</feature>
<keyword evidence="9" id="KW-1185">Reference proteome</keyword>
<dbReference type="GO" id="GO:0102559">
    <property type="term" value="F:peptide chain release factor N(5)-glutamine methyltransferase activity"/>
    <property type="evidence" value="ECO:0007669"/>
    <property type="project" value="UniProtKB-EC"/>
</dbReference>
<comment type="similarity">
    <text evidence="5">Belongs to the protein N5-glutamine methyltransferase family. PrmC subfamily.</text>
</comment>
<dbReference type="HAMAP" id="MF_02126">
    <property type="entry name" value="RF_methyltr_PrmC"/>
    <property type="match status" value="1"/>
</dbReference>
<feature type="binding site" evidence="5">
    <location>
        <position position="144"/>
    </location>
    <ligand>
        <name>S-adenosyl-L-methionine</name>
        <dbReference type="ChEBI" id="CHEBI:59789"/>
    </ligand>
</feature>
<dbReference type="InterPro" id="IPR004556">
    <property type="entry name" value="HemK-like"/>
</dbReference>
<comment type="caution">
    <text evidence="8">The sequence shown here is derived from an EMBL/GenBank/DDBJ whole genome shotgun (WGS) entry which is preliminary data.</text>
</comment>
<evidence type="ECO:0000256" key="3">
    <source>
        <dbReference type="ARBA" id="ARBA00022691"/>
    </source>
</evidence>
<keyword evidence="2 5" id="KW-0808">Transferase</keyword>
<organism evidence="8 9">
    <name type="scientific">Limosilactobacillus secaliphilus</name>
    <dbReference type="NCBI Taxonomy" id="396268"/>
    <lineage>
        <taxon>Bacteria</taxon>
        <taxon>Bacillati</taxon>
        <taxon>Bacillota</taxon>
        <taxon>Bacilli</taxon>
        <taxon>Lactobacillales</taxon>
        <taxon>Lactobacillaceae</taxon>
        <taxon>Limosilactobacillus</taxon>
    </lineage>
</organism>
<feature type="domain" description="Methyltransferase small" evidence="6">
    <location>
        <begin position="105"/>
        <end position="196"/>
    </location>
</feature>
<reference evidence="8 9" key="1">
    <citation type="journal article" date="2015" name="Genome Announc.">
        <title>Expanding the biotechnology potential of lactobacilli through comparative genomics of 213 strains and associated genera.</title>
        <authorList>
            <person name="Sun Z."/>
            <person name="Harris H.M."/>
            <person name="McCann A."/>
            <person name="Guo C."/>
            <person name="Argimon S."/>
            <person name="Zhang W."/>
            <person name="Yang X."/>
            <person name="Jeffery I.B."/>
            <person name="Cooney J.C."/>
            <person name="Kagawa T.F."/>
            <person name="Liu W."/>
            <person name="Song Y."/>
            <person name="Salvetti E."/>
            <person name="Wrobel A."/>
            <person name="Rasinkangas P."/>
            <person name="Parkhill J."/>
            <person name="Rea M.C."/>
            <person name="O'Sullivan O."/>
            <person name="Ritari J."/>
            <person name="Douillard F.P."/>
            <person name="Paul Ross R."/>
            <person name="Yang R."/>
            <person name="Briner A.E."/>
            <person name="Felis G.E."/>
            <person name="de Vos W.M."/>
            <person name="Barrangou R."/>
            <person name="Klaenhammer T.R."/>
            <person name="Caufield P.W."/>
            <person name="Cui Y."/>
            <person name="Zhang H."/>
            <person name="O'Toole P.W."/>
        </authorList>
    </citation>
    <scope>NUCLEOTIDE SEQUENCE [LARGE SCALE GENOMIC DNA]</scope>
    <source>
        <strain evidence="8 9">DSM 17896</strain>
    </source>
</reference>
<evidence type="ECO:0000256" key="2">
    <source>
        <dbReference type="ARBA" id="ARBA00022679"/>
    </source>
</evidence>
<dbReference type="NCBIfam" id="TIGR00536">
    <property type="entry name" value="hemK_fam"/>
    <property type="match status" value="1"/>
</dbReference>
<keyword evidence="3 5" id="KW-0949">S-adenosyl-L-methionine</keyword>
<evidence type="ECO:0000256" key="5">
    <source>
        <dbReference type="HAMAP-Rule" id="MF_02126"/>
    </source>
</evidence>
<dbReference type="SUPFAM" id="SSF53335">
    <property type="entry name" value="S-adenosyl-L-methionine-dependent methyltransferases"/>
    <property type="match status" value="1"/>
</dbReference>
<accession>A0A0R2I2M8</accession>